<dbReference type="AlphaFoldDB" id="A0A655RLW2"/>
<dbReference type="EMBL" id="CWOW01000021">
    <property type="protein sequence ID" value="CSB05667.1"/>
    <property type="molecule type" value="Genomic_DNA"/>
</dbReference>
<dbReference type="Proteomes" id="UP000044806">
    <property type="component" value="Unassembled WGS sequence"/>
</dbReference>
<organism evidence="1 2">
    <name type="scientific">Vibrio cholerae</name>
    <dbReference type="NCBI Taxonomy" id="666"/>
    <lineage>
        <taxon>Bacteria</taxon>
        <taxon>Pseudomonadati</taxon>
        <taxon>Pseudomonadota</taxon>
        <taxon>Gammaproteobacteria</taxon>
        <taxon>Vibrionales</taxon>
        <taxon>Vibrionaceae</taxon>
        <taxon>Vibrio</taxon>
    </lineage>
</organism>
<accession>A0A655RLW2</accession>
<evidence type="ECO:0000313" key="2">
    <source>
        <dbReference type="Proteomes" id="UP000044806"/>
    </source>
</evidence>
<sequence length="45" mass="5194">MVEIPLTDLGGPCVIEVDGGDIRWVVRNKEVTVQRWHQANQQCRF</sequence>
<gene>
    <name evidence="1" type="ORF">ERS013165_03215</name>
</gene>
<reference evidence="1 2" key="1">
    <citation type="submission" date="2015-07" db="EMBL/GenBank/DDBJ databases">
        <authorList>
            <consortium name="Pathogen Informatics"/>
        </authorList>
    </citation>
    <scope>NUCLEOTIDE SEQUENCE [LARGE SCALE GENOMIC DNA]</scope>
    <source>
        <strain evidence="1 2">A51</strain>
    </source>
</reference>
<name>A0A655RLW2_VIBCL</name>
<evidence type="ECO:0000313" key="1">
    <source>
        <dbReference type="EMBL" id="CSB05667.1"/>
    </source>
</evidence>
<protein>
    <submittedName>
        <fullName evidence="1">Uncharacterized protein</fullName>
    </submittedName>
</protein>
<proteinExistence type="predicted"/>